<keyword evidence="4 7" id="KW-0812">Transmembrane</keyword>
<name>I0AFJ7_IGNAJ</name>
<dbReference type="InterPro" id="IPR051907">
    <property type="entry name" value="DoxX-like_oxidoreductase"/>
</dbReference>
<feature type="transmembrane region" description="Helical" evidence="7">
    <location>
        <begin position="71"/>
        <end position="87"/>
    </location>
</feature>
<evidence type="ECO:0000313" key="8">
    <source>
        <dbReference type="EMBL" id="AFH47754.1"/>
    </source>
</evidence>
<dbReference type="EMBL" id="CP003418">
    <property type="protein sequence ID" value="AFH47754.1"/>
    <property type="molecule type" value="Genomic_DNA"/>
</dbReference>
<dbReference type="KEGG" id="ial:IALB_0040"/>
<evidence type="ECO:0000256" key="6">
    <source>
        <dbReference type="ARBA" id="ARBA00023136"/>
    </source>
</evidence>
<evidence type="ECO:0000256" key="4">
    <source>
        <dbReference type="ARBA" id="ARBA00022692"/>
    </source>
</evidence>
<keyword evidence="5 7" id="KW-1133">Transmembrane helix</keyword>
<gene>
    <name evidence="8" type="ordered locus">IALB_0040</name>
</gene>
<accession>I0AFJ7</accession>
<proteinExistence type="inferred from homology"/>
<sequence>MNDFALLILRTVSSIFMLFAHGLPKLNRLFPSDEISFADPLGIGTVPSLALAVFSEFFCSVFIFLGLFTRASLIALIITMFVAGFIHHAADPFAQKEKALLFLLIYLFLFITGPGKYSLNRIIKIKSSIKLIKFLSE</sequence>
<dbReference type="eggNOG" id="COG2259">
    <property type="taxonomic scope" value="Bacteria"/>
</dbReference>
<evidence type="ECO:0000256" key="1">
    <source>
        <dbReference type="ARBA" id="ARBA00004651"/>
    </source>
</evidence>
<comment type="subcellular location">
    <subcellularLocation>
        <location evidence="1">Cell membrane</location>
        <topology evidence="1">Multi-pass membrane protein</topology>
    </subcellularLocation>
</comment>
<evidence type="ECO:0000313" key="9">
    <source>
        <dbReference type="Proteomes" id="UP000007394"/>
    </source>
</evidence>
<dbReference type="InterPro" id="IPR032808">
    <property type="entry name" value="DoxX"/>
</dbReference>
<keyword evidence="9" id="KW-1185">Reference proteome</keyword>
<organism evidence="8 9">
    <name type="scientific">Ignavibacterium album (strain DSM 19864 / JCM 16511 / NBRC 101810 / Mat9-16)</name>
    <dbReference type="NCBI Taxonomy" id="945713"/>
    <lineage>
        <taxon>Bacteria</taxon>
        <taxon>Pseudomonadati</taxon>
        <taxon>Ignavibacteriota</taxon>
        <taxon>Ignavibacteria</taxon>
        <taxon>Ignavibacteriales</taxon>
        <taxon>Ignavibacteriaceae</taxon>
        <taxon>Ignavibacterium</taxon>
    </lineage>
</organism>
<evidence type="ECO:0000256" key="5">
    <source>
        <dbReference type="ARBA" id="ARBA00022989"/>
    </source>
</evidence>
<reference evidence="8 9" key="1">
    <citation type="journal article" date="2012" name="Front. Microbiol.">
        <title>Complete genome of Ignavibacterium album, a metabolically versatile, flagellated, facultative anaerobe from the phylum Chlorobi.</title>
        <authorList>
            <person name="Liu Z."/>
            <person name="Frigaard N.-U."/>
            <person name="Vogl K."/>
            <person name="Iino T."/>
            <person name="Ohkuma M."/>
            <person name="Overmann J."/>
            <person name="Bryant D.A."/>
        </authorList>
    </citation>
    <scope>NUCLEOTIDE SEQUENCE [LARGE SCALE GENOMIC DNA]</scope>
    <source>
        <strain evidence="9">DSM 19864 / JCM 16511 / NBRC 101810 / Mat9-16</strain>
    </source>
</reference>
<dbReference type="RefSeq" id="WP_014558914.1">
    <property type="nucleotide sequence ID" value="NC_017464.1"/>
</dbReference>
<dbReference type="Proteomes" id="UP000007394">
    <property type="component" value="Chromosome"/>
</dbReference>
<dbReference type="Pfam" id="PF07681">
    <property type="entry name" value="DoxX"/>
    <property type="match status" value="1"/>
</dbReference>
<evidence type="ECO:0000256" key="7">
    <source>
        <dbReference type="SAM" id="Phobius"/>
    </source>
</evidence>
<feature type="transmembrane region" description="Helical" evidence="7">
    <location>
        <begin position="99"/>
        <end position="119"/>
    </location>
</feature>
<dbReference type="PANTHER" id="PTHR33452:SF1">
    <property type="entry name" value="INNER MEMBRANE PROTEIN YPHA-RELATED"/>
    <property type="match status" value="1"/>
</dbReference>
<keyword evidence="3" id="KW-1003">Cell membrane</keyword>
<dbReference type="GO" id="GO:0005886">
    <property type="term" value="C:plasma membrane"/>
    <property type="evidence" value="ECO:0007669"/>
    <property type="project" value="UniProtKB-SubCell"/>
</dbReference>
<comment type="similarity">
    <text evidence="2">Belongs to the DoxX family.</text>
</comment>
<dbReference type="AlphaFoldDB" id="I0AFJ7"/>
<evidence type="ECO:0000256" key="2">
    <source>
        <dbReference type="ARBA" id="ARBA00006679"/>
    </source>
</evidence>
<dbReference type="HOGENOM" id="CLU_058421_6_5_10"/>
<dbReference type="PANTHER" id="PTHR33452">
    <property type="entry name" value="OXIDOREDUCTASE CATD-RELATED"/>
    <property type="match status" value="1"/>
</dbReference>
<dbReference type="OrthoDB" id="9813193at2"/>
<dbReference type="STRING" id="945713.IALB_0040"/>
<keyword evidence="6 7" id="KW-0472">Membrane</keyword>
<feature type="transmembrane region" description="Helical" evidence="7">
    <location>
        <begin position="44"/>
        <end position="64"/>
    </location>
</feature>
<evidence type="ECO:0000256" key="3">
    <source>
        <dbReference type="ARBA" id="ARBA00022475"/>
    </source>
</evidence>
<protein>
    <submittedName>
        <fullName evidence="8">Putative membrane protein</fullName>
    </submittedName>
</protein>